<evidence type="ECO:0000256" key="3">
    <source>
        <dbReference type="SAM" id="Phobius"/>
    </source>
</evidence>
<name>A0A7D5PFQ4_9EURY</name>
<keyword evidence="1" id="KW-0677">Repeat</keyword>
<feature type="transmembrane region" description="Helical" evidence="3">
    <location>
        <begin position="6"/>
        <end position="24"/>
    </location>
</feature>
<dbReference type="OrthoDB" id="326790at2157"/>
<feature type="domain" description="CNNM transmembrane" evidence="4">
    <location>
        <begin position="3"/>
        <end position="172"/>
    </location>
</feature>
<keyword evidence="2" id="KW-0129">CBS domain</keyword>
<dbReference type="EMBL" id="CP058909">
    <property type="protein sequence ID" value="QLH83059.1"/>
    <property type="molecule type" value="Genomic_DNA"/>
</dbReference>
<gene>
    <name evidence="5" type="ORF">HZS54_16135</name>
</gene>
<keyword evidence="3" id="KW-1133">Transmembrane helix</keyword>
<evidence type="ECO:0000313" key="5">
    <source>
        <dbReference type="EMBL" id="QLH83059.1"/>
    </source>
</evidence>
<dbReference type="RefSeq" id="WP_179918116.1">
    <property type="nucleotide sequence ID" value="NZ_CP058909.1"/>
</dbReference>
<feature type="transmembrane region" description="Helical" evidence="3">
    <location>
        <begin position="93"/>
        <end position="114"/>
    </location>
</feature>
<keyword evidence="6" id="KW-1185">Reference proteome</keyword>
<dbReference type="GeneID" id="56084150"/>
<dbReference type="AlphaFoldDB" id="A0A7D5PFQ4"/>
<dbReference type="KEGG" id="hpel:HZS54_16135"/>
<protein>
    <submittedName>
        <fullName evidence="5">DUF21 domain-containing protein</fullName>
    </submittedName>
</protein>
<evidence type="ECO:0000313" key="6">
    <source>
        <dbReference type="Proteomes" id="UP000509346"/>
    </source>
</evidence>
<sequence length="172" mass="17868">MVTLAVLVPSVAAVVVLVALSAFFSSSESAIFSLPEEWVREAAADGSPDGAALAELRADPHRLLVTILVGNNVVNMAISSIVTLLVADVFSPGLAVVLATVGASTLILVFGEIVPKSYGLGHGRTWSRRVARPLKLVEVALGPVVSLFDAGTRRLTALVGGNQGIEENLLDE</sequence>
<accession>A0A7D5PFQ4</accession>
<feature type="transmembrane region" description="Helical" evidence="3">
    <location>
        <begin position="63"/>
        <end position="87"/>
    </location>
</feature>
<evidence type="ECO:0000256" key="2">
    <source>
        <dbReference type="ARBA" id="ARBA00023122"/>
    </source>
</evidence>
<dbReference type="PANTHER" id="PTHR22777:SF17">
    <property type="entry name" value="UPF0053 PROTEIN SLL0260"/>
    <property type="match status" value="1"/>
</dbReference>
<keyword evidence="3" id="KW-0472">Membrane</keyword>
<dbReference type="Pfam" id="PF01595">
    <property type="entry name" value="CNNM"/>
    <property type="match status" value="1"/>
</dbReference>
<keyword evidence="3" id="KW-0812">Transmembrane</keyword>
<evidence type="ECO:0000259" key="4">
    <source>
        <dbReference type="PROSITE" id="PS51846"/>
    </source>
</evidence>
<organism evidence="5 6">
    <name type="scientific">Halosimplex pelagicum</name>
    <dbReference type="NCBI Taxonomy" id="869886"/>
    <lineage>
        <taxon>Archaea</taxon>
        <taxon>Methanobacteriati</taxon>
        <taxon>Methanobacteriota</taxon>
        <taxon>Stenosarchaea group</taxon>
        <taxon>Halobacteria</taxon>
        <taxon>Halobacteriales</taxon>
        <taxon>Haloarculaceae</taxon>
        <taxon>Halosimplex</taxon>
    </lineage>
</organism>
<dbReference type="Proteomes" id="UP000509346">
    <property type="component" value="Chromosome"/>
</dbReference>
<dbReference type="PROSITE" id="PS51846">
    <property type="entry name" value="CNNM"/>
    <property type="match status" value="1"/>
</dbReference>
<reference evidence="5 6" key="1">
    <citation type="submission" date="2020-07" db="EMBL/GenBank/DDBJ databases">
        <title>Halosimplex litoreum sp. nov. and Halosimplex rubrum sp. nov., isolated from different salt environments.</title>
        <authorList>
            <person name="Cui H."/>
        </authorList>
    </citation>
    <scope>NUCLEOTIDE SEQUENCE [LARGE SCALE GENOMIC DNA]</scope>
    <source>
        <strain evidence="5 6">R2</strain>
    </source>
</reference>
<dbReference type="PANTHER" id="PTHR22777">
    <property type="entry name" value="HEMOLYSIN-RELATED"/>
    <property type="match status" value="1"/>
</dbReference>
<evidence type="ECO:0000256" key="1">
    <source>
        <dbReference type="ARBA" id="ARBA00022737"/>
    </source>
</evidence>
<dbReference type="InterPro" id="IPR002550">
    <property type="entry name" value="CNNM"/>
</dbReference>
<proteinExistence type="predicted"/>